<dbReference type="WBParaSite" id="nRc.2.0.1.t39360-RA">
    <property type="protein sequence ID" value="nRc.2.0.1.t39360-RA"/>
    <property type="gene ID" value="nRc.2.0.1.g39360"/>
</dbReference>
<keyword evidence="1" id="KW-1185">Reference proteome</keyword>
<evidence type="ECO:0000313" key="2">
    <source>
        <dbReference type="WBParaSite" id="nRc.2.0.1.t39360-RA"/>
    </source>
</evidence>
<name>A0A915KKR9_ROMCU</name>
<proteinExistence type="predicted"/>
<organism evidence="1 2">
    <name type="scientific">Romanomermis culicivorax</name>
    <name type="common">Nematode worm</name>
    <dbReference type="NCBI Taxonomy" id="13658"/>
    <lineage>
        <taxon>Eukaryota</taxon>
        <taxon>Metazoa</taxon>
        <taxon>Ecdysozoa</taxon>
        <taxon>Nematoda</taxon>
        <taxon>Enoplea</taxon>
        <taxon>Dorylaimia</taxon>
        <taxon>Mermithida</taxon>
        <taxon>Mermithoidea</taxon>
        <taxon>Mermithidae</taxon>
        <taxon>Romanomermis</taxon>
    </lineage>
</organism>
<protein>
    <submittedName>
        <fullName evidence="2">Uncharacterized protein</fullName>
    </submittedName>
</protein>
<evidence type="ECO:0000313" key="1">
    <source>
        <dbReference type="Proteomes" id="UP000887565"/>
    </source>
</evidence>
<dbReference type="Proteomes" id="UP000887565">
    <property type="component" value="Unplaced"/>
</dbReference>
<accession>A0A915KKR9</accession>
<reference evidence="2" key="1">
    <citation type="submission" date="2022-11" db="UniProtKB">
        <authorList>
            <consortium name="WormBaseParasite"/>
        </authorList>
    </citation>
    <scope>IDENTIFICATION</scope>
</reference>
<dbReference type="AlphaFoldDB" id="A0A915KKR9"/>
<sequence>MNGQLVKPSLKSSSFGRRLKITDRVPDAINLKKIWNKRNIGSCNASFRIFASIAERRSQCRTAAFVVVGVFAVVDGRIDGNGPHTGGVTVAIAIVIFAPVARSPDENVT</sequence>